<dbReference type="Proteomes" id="UP000499080">
    <property type="component" value="Unassembled WGS sequence"/>
</dbReference>
<evidence type="ECO:0000313" key="1">
    <source>
        <dbReference type="EMBL" id="GBM33040.1"/>
    </source>
</evidence>
<accession>A0A4Y2EUY6</accession>
<protein>
    <submittedName>
        <fullName evidence="1">Uncharacterized protein</fullName>
    </submittedName>
</protein>
<evidence type="ECO:0000313" key="2">
    <source>
        <dbReference type="Proteomes" id="UP000499080"/>
    </source>
</evidence>
<proteinExistence type="predicted"/>
<organism evidence="1 2">
    <name type="scientific">Araneus ventricosus</name>
    <name type="common">Orbweaver spider</name>
    <name type="synonym">Epeira ventricosa</name>
    <dbReference type="NCBI Taxonomy" id="182803"/>
    <lineage>
        <taxon>Eukaryota</taxon>
        <taxon>Metazoa</taxon>
        <taxon>Ecdysozoa</taxon>
        <taxon>Arthropoda</taxon>
        <taxon>Chelicerata</taxon>
        <taxon>Arachnida</taxon>
        <taxon>Araneae</taxon>
        <taxon>Araneomorphae</taxon>
        <taxon>Entelegynae</taxon>
        <taxon>Araneoidea</taxon>
        <taxon>Araneidae</taxon>
        <taxon>Araneus</taxon>
    </lineage>
</organism>
<name>A0A4Y2EUY6_ARAVE</name>
<gene>
    <name evidence="1" type="ORF">AVEN_126045_1</name>
</gene>
<reference evidence="1 2" key="1">
    <citation type="journal article" date="2019" name="Sci. Rep.">
        <title>Orb-weaving spider Araneus ventricosus genome elucidates the spidroin gene catalogue.</title>
        <authorList>
            <person name="Kono N."/>
            <person name="Nakamura H."/>
            <person name="Ohtoshi R."/>
            <person name="Moran D.A.P."/>
            <person name="Shinohara A."/>
            <person name="Yoshida Y."/>
            <person name="Fujiwara M."/>
            <person name="Mori M."/>
            <person name="Tomita M."/>
            <person name="Arakawa K."/>
        </authorList>
    </citation>
    <scope>NUCLEOTIDE SEQUENCE [LARGE SCALE GENOMIC DNA]</scope>
</reference>
<dbReference type="EMBL" id="BGPR01000723">
    <property type="protein sequence ID" value="GBM33040.1"/>
    <property type="molecule type" value="Genomic_DNA"/>
</dbReference>
<comment type="caution">
    <text evidence="1">The sequence shown here is derived from an EMBL/GenBank/DDBJ whole genome shotgun (WGS) entry which is preliminary data.</text>
</comment>
<sequence length="134" mass="15101">MENSTAALKSRISNLTKLRQFGFFGDTSRHIKQLTRSTPCYEGSKSEIRGVRKGIGGSKISCRGGKKIALPYSQRTLELQVNGRARFFELNGRGKNNVGTNGWNGVQMNCRLYMTRQFKFEIRCAVHLPGVKRT</sequence>
<dbReference type="AlphaFoldDB" id="A0A4Y2EUY6"/>
<keyword evidence="2" id="KW-1185">Reference proteome</keyword>